<gene>
    <name evidence="1" type="ORF">FR698_06005</name>
</gene>
<dbReference type="InterPro" id="IPR011990">
    <property type="entry name" value="TPR-like_helical_dom_sf"/>
</dbReference>
<organism evidence="1 2">
    <name type="scientific">Pelomicrobium methylotrophicum</name>
    <dbReference type="NCBI Taxonomy" id="2602750"/>
    <lineage>
        <taxon>Bacteria</taxon>
        <taxon>Pseudomonadati</taxon>
        <taxon>Pseudomonadota</taxon>
        <taxon>Hydrogenophilia</taxon>
        <taxon>Hydrogenophilia incertae sedis</taxon>
        <taxon>Pelomicrobium</taxon>
    </lineage>
</organism>
<dbReference type="SUPFAM" id="SSF48452">
    <property type="entry name" value="TPR-like"/>
    <property type="match status" value="2"/>
</dbReference>
<evidence type="ECO:0000313" key="2">
    <source>
        <dbReference type="Proteomes" id="UP000321201"/>
    </source>
</evidence>
<dbReference type="AlphaFoldDB" id="A0A5C7EMJ0"/>
<protein>
    <recommendedName>
        <fullName evidence="3">Tetratricopeptide repeat protein</fullName>
    </recommendedName>
</protein>
<dbReference type="RefSeq" id="WP_147799279.1">
    <property type="nucleotide sequence ID" value="NZ_VPFL01000006.1"/>
</dbReference>
<comment type="caution">
    <text evidence="1">The sequence shown here is derived from an EMBL/GenBank/DDBJ whole genome shotgun (WGS) entry which is preliminary data.</text>
</comment>
<dbReference type="InParanoid" id="A0A5C7EMJ0"/>
<proteinExistence type="predicted"/>
<evidence type="ECO:0008006" key="3">
    <source>
        <dbReference type="Google" id="ProtNLM"/>
    </source>
</evidence>
<accession>A0A5C7EMJ0</accession>
<evidence type="ECO:0000313" key="1">
    <source>
        <dbReference type="EMBL" id="TXF12411.1"/>
    </source>
</evidence>
<reference evidence="1 2" key="1">
    <citation type="submission" date="2019-08" db="EMBL/GenBank/DDBJ databases">
        <title>Pelomicrobium methylotrophicum gen. nov., sp. nov. a moderately thermophilic, facultatively anaerobic, lithoautotrophic and methylotrophic bacterium isolated from a terrestrial mud volcano.</title>
        <authorList>
            <person name="Slobodkina G.B."/>
            <person name="Merkel A.Y."/>
            <person name="Slobodkin A.I."/>
        </authorList>
    </citation>
    <scope>NUCLEOTIDE SEQUENCE [LARGE SCALE GENOMIC DNA]</scope>
    <source>
        <strain evidence="1 2">SM250</strain>
    </source>
</reference>
<sequence>MAQTLAASQFKAAIQAAESAAGTPEEKAEMLMEIAMGMQMRPKTPDQLQHAVALYERALDLCPAEAVLLRARLRARMGTALQALPDGGVDALHRARACYEEAIPVLKEKGRPEEVAEAEMNLGLVLQSLSSAGAARIQEAIRCYHAALKVFTRDAYPQEYAILHNNLAIAYLSIPLSDERGKMREALAVQSFEEVLKVINLVDHPTEYAMVQNNLGNALQYAASGHPLENNLRALAAYDEALKVRNARDTPLEYANTISNKANVLRNLPDELENPGSGRRANLLRARELYEEARRIFLSLNQVGSAAVVEEALAEIEQELADQSARRGNGDGRASRL</sequence>
<dbReference type="EMBL" id="VPFL01000006">
    <property type="protein sequence ID" value="TXF12411.1"/>
    <property type="molecule type" value="Genomic_DNA"/>
</dbReference>
<keyword evidence="2" id="KW-1185">Reference proteome</keyword>
<dbReference type="OrthoDB" id="506531at2"/>
<dbReference type="Proteomes" id="UP000321201">
    <property type="component" value="Unassembled WGS sequence"/>
</dbReference>
<dbReference type="Gene3D" id="1.25.40.10">
    <property type="entry name" value="Tetratricopeptide repeat domain"/>
    <property type="match status" value="2"/>
</dbReference>
<name>A0A5C7EMJ0_9PROT</name>